<accession>A0A1M5HBH3</accession>
<dbReference type="CDD" id="cd08998">
    <property type="entry name" value="GH43_Arb43a-like"/>
    <property type="match status" value="1"/>
</dbReference>
<feature type="chain" id="PRO_5013223066" evidence="8">
    <location>
        <begin position="20"/>
        <end position="342"/>
    </location>
</feature>
<dbReference type="PIRSF" id="PIRSF026534">
    <property type="entry name" value="Endo_alpha-L-arabinosidase"/>
    <property type="match status" value="1"/>
</dbReference>
<dbReference type="SUPFAM" id="SSF75005">
    <property type="entry name" value="Arabinanase/levansucrase/invertase"/>
    <property type="match status" value="1"/>
</dbReference>
<feature type="site" description="Important for catalytic activity, responsible for pKa modulation of the active site Glu and correct orientation of both the proton donor and substrate" evidence="7">
    <location>
        <position position="160"/>
    </location>
</feature>
<keyword evidence="4 5" id="KW-0326">Glycosidase</keyword>
<dbReference type="PANTHER" id="PTHR43301:SF3">
    <property type="entry name" value="ARABINAN ENDO-1,5-ALPHA-L-ARABINOSIDASE A-RELATED"/>
    <property type="match status" value="1"/>
</dbReference>
<dbReference type="RefSeq" id="WP_073369068.1">
    <property type="nucleotide sequence ID" value="NZ_FQWB01000002.1"/>
</dbReference>
<dbReference type="InterPro" id="IPR023296">
    <property type="entry name" value="Glyco_hydro_beta-prop_sf"/>
</dbReference>
<dbReference type="EMBL" id="FQWB01000002">
    <property type="protein sequence ID" value="SHG13238.1"/>
    <property type="molecule type" value="Genomic_DNA"/>
</dbReference>
<evidence type="ECO:0000256" key="3">
    <source>
        <dbReference type="ARBA" id="ARBA00022801"/>
    </source>
</evidence>
<evidence type="ECO:0000256" key="4">
    <source>
        <dbReference type="ARBA" id="ARBA00023295"/>
    </source>
</evidence>
<evidence type="ECO:0000256" key="6">
    <source>
        <dbReference type="PIRSR" id="PIRSR026534-1"/>
    </source>
</evidence>
<evidence type="ECO:0000256" key="5">
    <source>
        <dbReference type="PIRNR" id="PIRNR026534"/>
    </source>
</evidence>
<dbReference type="AlphaFoldDB" id="A0A1M5HBH3"/>
<dbReference type="UniPathway" id="UPA00667"/>
<proteinExistence type="inferred from homology"/>
<dbReference type="Gene3D" id="2.115.10.20">
    <property type="entry name" value="Glycosyl hydrolase domain, family 43"/>
    <property type="match status" value="1"/>
</dbReference>
<protein>
    <submittedName>
        <fullName evidence="9">Arabinan endo-1,5-alpha-L-arabinosidase</fullName>
    </submittedName>
</protein>
<dbReference type="Proteomes" id="UP000184516">
    <property type="component" value="Unassembled WGS sequence"/>
</dbReference>
<dbReference type="Pfam" id="PF04616">
    <property type="entry name" value="Glyco_hydro_43"/>
    <property type="match status" value="1"/>
</dbReference>
<evidence type="ECO:0000256" key="2">
    <source>
        <dbReference type="ARBA" id="ARBA00009865"/>
    </source>
</evidence>
<dbReference type="InterPro" id="IPR016840">
    <property type="entry name" value="Glyco_hydro_43_endo_a_Ara-ase"/>
</dbReference>
<feature type="active site" description="Proton donor" evidence="6">
    <location>
        <position position="210"/>
    </location>
</feature>
<dbReference type="InterPro" id="IPR006710">
    <property type="entry name" value="Glyco_hydro_43"/>
</dbReference>
<dbReference type="InterPro" id="IPR050727">
    <property type="entry name" value="GH43_arabinanases"/>
</dbReference>
<evidence type="ECO:0000313" key="9">
    <source>
        <dbReference type="EMBL" id="SHG13238.1"/>
    </source>
</evidence>
<evidence type="ECO:0000256" key="8">
    <source>
        <dbReference type="SAM" id="SignalP"/>
    </source>
</evidence>
<feature type="signal peptide" evidence="8">
    <location>
        <begin position="1"/>
        <end position="19"/>
    </location>
</feature>
<keyword evidence="3 5" id="KW-0378">Hydrolase</keyword>
<evidence type="ECO:0000313" key="10">
    <source>
        <dbReference type="Proteomes" id="UP000184516"/>
    </source>
</evidence>
<dbReference type="GO" id="GO:0031222">
    <property type="term" value="P:arabinan catabolic process"/>
    <property type="evidence" value="ECO:0007669"/>
    <property type="project" value="UniProtKB-UniPathway"/>
</dbReference>
<keyword evidence="8" id="KW-0732">Signal</keyword>
<reference evidence="10" key="1">
    <citation type="submission" date="2016-11" db="EMBL/GenBank/DDBJ databases">
        <authorList>
            <person name="Varghese N."/>
            <person name="Submissions S."/>
        </authorList>
    </citation>
    <scope>NUCLEOTIDE SEQUENCE [LARGE SCALE GENOMIC DNA]</scope>
    <source>
        <strain evidence="10">DSM 19978</strain>
    </source>
</reference>
<evidence type="ECO:0000256" key="7">
    <source>
        <dbReference type="PIRSR" id="PIRSR026534-3"/>
    </source>
</evidence>
<dbReference type="GO" id="GO:0046558">
    <property type="term" value="F:arabinan endo-1,5-alpha-L-arabinosidase activity"/>
    <property type="evidence" value="ECO:0007669"/>
    <property type="project" value="InterPro"/>
</dbReference>
<comment type="similarity">
    <text evidence="2 5">Belongs to the glycosyl hydrolase 43 family.</text>
</comment>
<sequence>MKKNSFTLLILLFSIVSWSQQVSQDTIENNGLKGDLKVHDPVMIKGGDWYYVFGTGLSSKKSTDKINWVNDHGVFPKGEVLDWWKKDIPEQKGVLWAPDIHFRDGKYHLYYSVSAWMNFNSSIGYATNVTLDKSNPNYKWEDQGAVISFKNGGEGVNVIDPNVFVNKDGRVWLLYGSYQSGLRMVELNPKTGKLLDENPKLIKLTSHLGEGVFLIKGPDYYYIFASRGICCKGINSNYQIVMGRSKNIEGPYLNKEGESWVDDKYSLFLAGDDKEPGRGHNGIFTEKDTTYIVYHAYTRSVDGKSLLNIKPLYLTKDGWPSIEATSELFKMDAFEKKGFKGK</sequence>
<dbReference type="OrthoDB" id="9801455at2"/>
<keyword evidence="10" id="KW-1185">Reference proteome</keyword>
<feature type="site" description="Important for substrate recognition" evidence="7">
    <location>
        <position position="280"/>
    </location>
</feature>
<feature type="active site" description="Proton acceptor" evidence="6">
    <location>
        <position position="40"/>
    </location>
</feature>
<dbReference type="STRING" id="468056.SAMN05443549_102159"/>
<organism evidence="9 10">
    <name type="scientific">Flavobacterium fluvii</name>
    <dbReference type="NCBI Taxonomy" id="468056"/>
    <lineage>
        <taxon>Bacteria</taxon>
        <taxon>Pseudomonadati</taxon>
        <taxon>Bacteroidota</taxon>
        <taxon>Flavobacteriia</taxon>
        <taxon>Flavobacteriales</taxon>
        <taxon>Flavobacteriaceae</taxon>
        <taxon>Flavobacterium</taxon>
    </lineage>
</organism>
<dbReference type="PANTHER" id="PTHR43301">
    <property type="entry name" value="ARABINAN ENDO-1,5-ALPHA-L-ARABINOSIDASE"/>
    <property type="match status" value="1"/>
</dbReference>
<comment type="pathway">
    <text evidence="1 5">Glycan metabolism; L-arabinan degradation.</text>
</comment>
<evidence type="ECO:0000256" key="1">
    <source>
        <dbReference type="ARBA" id="ARBA00004834"/>
    </source>
</evidence>
<name>A0A1M5HBH3_9FLAO</name>
<gene>
    <name evidence="9" type="ORF">SAMN05443549_102159</name>
</gene>